<organism evidence="1 2">
    <name type="scientific">Dermatophagoides pteronyssinus</name>
    <name type="common">European house dust mite</name>
    <dbReference type="NCBI Taxonomy" id="6956"/>
    <lineage>
        <taxon>Eukaryota</taxon>
        <taxon>Metazoa</taxon>
        <taxon>Ecdysozoa</taxon>
        <taxon>Arthropoda</taxon>
        <taxon>Chelicerata</taxon>
        <taxon>Arachnida</taxon>
        <taxon>Acari</taxon>
        <taxon>Acariformes</taxon>
        <taxon>Sarcoptiformes</taxon>
        <taxon>Astigmata</taxon>
        <taxon>Psoroptidia</taxon>
        <taxon>Analgoidea</taxon>
        <taxon>Pyroglyphidae</taxon>
        <taxon>Dermatophagoidinae</taxon>
        <taxon>Dermatophagoides</taxon>
    </lineage>
</organism>
<accession>A0ABQ8JGW7</accession>
<name>A0ABQ8JGW7_DERPT</name>
<keyword evidence="2" id="KW-1185">Reference proteome</keyword>
<dbReference type="EMBL" id="NJHN03000039">
    <property type="protein sequence ID" value="KAH9421677.1"/>
    <property type="molecule type" value="Genomic_DNA"/>
</dbReference>
<dbReference type="Proteomes" id="UP000887458">
    <property type="component" value="Unassembled WGS sequence"/>
</dbReference>
<protein>
    <submittedName>
        <fullName evidence="1">Uncharacterized protein</fullName>
    </submittedName>
</protein>
<evidence type="ECO:0000313" key="2">
    <source>
        <dbReference type="Proteomes" id="UP000887458"/>
    </source>
</evidence>
<proteinExistence type="predicted"/>
<reference evidence="1 2" key="1">
    <citation type="journal article" date="2018" name="J. Allergy Clin. Immunol.">
        <title>High-quality assembly of Dermatophagoides pteronyssinus genome and transcriptome reveals a wide range of novel allergens.</title>
        <authorList>
            <person name="Liu X.Y."/>
            <person name="Yang K.Y."/>
            <person name="Wang M.Q."/>
            <person name="Kwok J.S."/>
            <person name="Zeng X."/>
            <person name="Yang Z."/>
            <person name="Xiao X.J."/>
            <person name="Lau C.P."/>
            <person name="Li Y."/>
            <person name="Huang Z.M."/>
            <person name="Ba J.G."/>
            <person name="Yim A.K."/>
            <person name="Ouyang C.Y."/>
            <person name="Ngai S.M."/>
            <person name="Chan T.F."/>
            <person name="Leung E.L."/>
            <person name="Liu L."/>
            <person name="Liu Z.G."/>
            <person name="Tsui S.K."/>
        </authorList>
    </citation>
    <scope>NUCLEOTIDE SEQUENCE [LARGE SCALE GENOMIC DNA]</scope>
    <source>
        <strain evidence="1">Derp</strain>
    </source>
</reference>
<comment type="caution">
    <text evidence="1">The sequence shown here is derived from an EMBL/GenBank/DDBJ whole genome shotgun (WGS) entry which is preliminary data.</text>
</comment>
<evidence type="ECO:0000313" key="1">
    <source>
        <dbReference type="EMBL" id="KAH9421677.1"/>
    </source>
</evidence>
<reference evidence="1 2" key="2">
    <citation type="journal article" date="2022" name="Mol. Biol. Evol.">
        <title>Comparative Genomics Reveals Insights into the Divergent Evolution of Astigmatic Mites and Household Pest Adaptations.</title>
        <authorList>
            <person name="Xiong Q."/>
            <person name="Wan A.T."/>
            <person name="Liu X."/>
            <person name="Fung C.S."/>
            <person name="Xiao X."/>
            <person name="Malainual N."/>
            <person name="Hou J."/>
            <person name="Wang L."/>
            <person name="Wang M."/>
            <person name="Yang K.Y."/>
            <person name="Cui Y."/>
            <person name="Leung E.L."/>
            <person name="Nong W."/>
            <person name="Shin S.K."/>
            <person name="Au S.W."/>
            <person name="Jeong K.Y."/>
            <person name="Chew F.T."/>
            <person name="Hui J.H."/>
            <person name="Leung T.F."/>
            <person name="Tungtrongchitr A."/>
            <person name="Zhong N."/>
            <person name="Liu Z."/>
            <person name="Tsui S.K."/>
        </authorList>
    </citation>
    <scope>NUCLEOTIDE SEQUENCE [LARGE SCALE GENOMIC DNA]</scope>
    <source>
        <strain evidence="1">Derp</strain>
    </source>
</reference>
<sequence length="69" mass="7948">MFKHCRENPDVRSLMQAFSIGREKKIPNLIRKMNVDQANGKKKVQHCGRWYSKKSLLSNVSGISVAIFK</sequence>
<gene>
    <name evidence="1" type="ORF">DERP_009082</name>
</gene>